<dbReference type="GO" id="GO:0019867">
    <property type="term" value="C:outer membrane"/>
    <property type="evidence" value="ECO:0007669"/>
    <property type="project" value="InterPro"/>
</dbReference>
<proteinExistence type="predicted"/>
<evidence type="ECO:0000256" key="3">
    <source>
        <dbReference type="SAM" id="SignalP"/>
    </source>
</evidence>
<evidence type="ECO:0000256" key="1">
    <source>
        <dbReference type="ARBA" id="ARBA00004370"/>
    </source>
</evidence>
<name>A0A9J9UA23_ACIET</name>
<dbReference type="PANTHER" id="PTHR35603:SF2">
    <property type="entry name" value="OUTER MEMBRANE LIPOPROTEIN"/>
    <property type="match status" value="1"/>
</dbReference>
<comment type="subcellular location">
    <subcellularLocation>
        <location evidence="1">Membrane</location>
    </subcellularLocation>
</comment>
<dbReference type="Proteomes" id="UP000000450">
    <property type="component" value="Chromosome"/>
</dbReference>
<feature type="signal peptide" evidence="3">
    <location>
        <begin position="1"/>
        <end position="24"/>
    </location>
</feature>
<organism evidence="5 6">
    <name type="scientific">Acidovorax ebreus (strain TPSY)</name>
    <name type="common">Diaphorobacter sp. (strain TPSY)</name>
    <dbReference type="NCBI Taxonomy" id="535289"/>
    <lineage>
        <taxon>Bacteria</taxon>
        <taxon>Pseudomonadati</taxon>
        <taxon>Pseudomonadota</taxon>
        <taxon>Betaproteobacteria</taxon>
        <taxon>Burkholderiales</taxon>
        <taxon>Comamonadaceae</taxon>
        <taxon>Diaphorobacter</taxon>
    </lineage>
</organism>
<keyword evidence="3" id="KW-0732">Signal</keyword>
<dbReference type="RefSeq" id="WP_015912649.1">
    <property type="nucleotide sequence ID" value="NC_011992.1"/>
</dbReference>
<feature type="chain" id="PRO_5039919063" evidence="3">
    <location>
        <begin position="25"/>
        <end position="165"/>
    </location>
</feature>
<protein>
    <submittedName>
        <fullName evidence="5">17 kDa surface antigen</fullName>
    </submittedName>
</protein>
<evidence type="ECO:0000259" key="4">
    <source>
        <dbReference type="Pfam" id="PF05433"/>
    </source>
</evidence>
<keyword evidence="6" id="KW-1185">Reference proteome</keyword>
<evidence type="ECO:0000313" key="5">
    <source>
        <dbReference type="EMBL" id="ACM32396.1"/>
    </source>
</evidence>
<evidence type="ECO:0000313" key="6">
    <source>
        <dbReference type="Proteomes" id="UP000000450"/>
    </source>
</evidence>
<dbReference type="EMBL" id="CP001392">
    <property type="protein sequence ID" value="ACM32396.1"/>
    <property type="molecule type" value="Genomic_DNA"/>
</dbReference>
<dbReference type="Pfam" id="PF05433">
    <property type="entry name" value="Rick_17kDa_Anti"/>
    <property type="match status" value="1"/>
</dbReference>
<accession>A0A9J9UA23</accession>
<sequence length="165" mass="17035">MRPHSRFIALAGSALVAGALVACAEQPRYSDYHPTPGYTSQPAPGYTTYPNQQGTEYGTVAYIEGLQARNRTSGAGAILGAVVGGVLGNQIGSGSGRTAATAIGAVGGAVAGNAIEGRNNTGDYEAYRITVNLDRGGQRVYEVPSPGDLRTGDRVRLYGGQISRM</sequence>
<dbReference type="PANTHER" id="PTHR35603">
    <property type="match status" value="1"/>
</dbReference>
<dbReference type="InterPro" id="IPR008816">
    <property type="entry name" value="Gly_zipper_2TM_dom"/>
</dbReference>
<feature type="domain" description="Glycine zipper 2TM" evidence="4">
    <location>
        <begin position="75"/>
        <end position="116"/>
    </location>
</feature>
<dbReference type="PROSITE" id="PS51257">
    <property type="entry name" value="PROKAR_LIPOPROTEIN"/>
    <property type="match status" value="1"/>
</dbReference>
<dbReference type="InterPro" id="IPR051407">
    <property type="entry name" value="Bact_OM_lipoprot/Surf_antigen"/>
</dbReference>
<keyword evidence="2" id="KW-0472">Membrane</keyword>
<dbReference type="KEGG" id="dia:Dtpsy_0918"/>
<dbReference type="AlphaFoldDB" id="A0A9J9UA23"/>
<gene>
    <name evidence="5" type="ordered locus">Dtpsy_0918</name>
</gene>
<evidence type="ECO:0000256" key="2">
    <source>
        <dbReference type="ARBA" id="ARBA00023136"/>
    </source>
</evidence>
<reference evidence="5 6" key="1">
    <citation type="journal article" date="2010" name="J. Bacteriol.">
        <title>Completed genome sequence of the anaerobic iron-oxidizing bacterium Acidovorax ebreus strain TPSY.</title>
        <authorList>
            <person name="Byrne-Bailey K.G."/>
            <person name="Weber K.A."/>
            <person name="Chair A.H."/>
            <person name="Bose S."/>
            <person name="Knox T."/>
            <person name="Spanbauer T.L."/>
            <person name="Chertkov O."/>
            <person name="Coates J.D."/>
        </authorList>
    </citation>
    <scope>NUCLEOTIDE SEQUENCE [LARGE SCALE GENOMIC DNA]</scope>
    <source>
        <strain evidence="5 6">TPSY</strain>
    </source>
</reference>